<dbReference type="PANTHER" id="PTHR48075">
    <property type="entry name" value="3-HYDROXYACYL-COA DEHYDROGENASE FAMILY PROTEIN"/>
    <property type="match status" value="1"/>
</dbReference>
<reference evidence="7" key="1">
    <citation type="submission" date="2022-09" db="EMBL/GenBank/DDBJ databases">
        <title>Aureispira anguillicida sp. nov., isolated from Leptocephalus of Japanese eel Anguilla japonica.</title>
        <authorList>
            <person name="Yuasa K."/>
            <person name="Mekata T."/>
            <person name="Ikunari K."/>
        </authorList>
    </citation>
    <scope>NUCLEOTIDE SEQUENCE</scope>
    <source>
        <strain evidence="7">EL160426</strain>
    </source>
</reference>
<keyword evidence="4" id="KW-0520">NAD</keyword>
<dbReference type="NCBIfam" id="NF004474">
    <property type="entry name" value="PRK05808.1"/>
    <property type="match status" value="1"/>
</dbReference>
<name>A0A915YF47_9BACT</name>
<dbReference type="EMBL" id="AP026867">
    <property type="protein sequence ID" value="BDS11853.1"/>
    <property type="molecule type" value="Genomic_DNA"/>
</dbReference>
<dbReference type="InterPro" id="IPR022694">
    <property type="entry name" value="3-OHacyl-CoA_DH"/>
</dbReference>
<dbReference type="InterPro" id="IPR006180">
    <property type="entry name" value="3-OHacyl-CoA_DH_CS"/>
</dbReference>
<dbReference type="InterPro" id="IPR006108">
    <property type="entry name" value="3HC_DH_C"/>
</dbReference>
<dbReference type="GO" id="GO:0070403">
    <property type="term" value="F:NAD+ binding"/>
    <property type="evidence" value="ECO:0007669"/>
    <property type="project" value="InterPro"/>
</dbReference>
<dbReference type="SUPFAM" id="SSF51735">
    <property type="entry name" value="NAD(P)-binding Rossmann-fold domains"/>
    <property type="match status" value="1"/>
</dbReference>
<dbReference type="RefSeq" id="WP_264792991.1">
    <property type="nucleotide sequence ID" value="NZ_AP026867.1"/>
</dbReference>
<sequence>MKNIVVIGAGTMGNGIAHVFAMNGYSVSLVDISEAALERALGTISKNLDRMVKKEKITEADKSETLANITLSTNLNEAAATADLVVEAATENIDLKLKIFKQIDEAAPANAILATNTSSISITKIAAVTSRPAQVIGMHFMNPVPVMKLVEVIRGYATSDEVTNTIMEMSKNLGKIPTEVNDYPGFIANRILMPMINEAIYSLYESVAGVEEIDTVMKLGMAHPMGPLQLADFIGLDVCLSILNVLHDGFGNPKYAPCPLLVNMVTAGYLGRKTGEGFYKYEKGSKELVVSSRFKKNDASLV</sequence>
<dbReference type="InterPro" id="IPR008927">
    <property type="entry name" value="6-PGluconate_DH-like_C_sf"/>
</dbReference>
<evidence type="ECO:0000259" key="6">
    <source>
        <dbReference type="Pfam" id="PF02737"/>
    </source>
</evidence>
<evidence type="ECO:0000313" key="7">
    <source>
        <dbReference type="EMBL" id="BDS11853.1"/>
    </source>
</evidence>
<organism evidence="7 8">
    <name type="scientific">Aureispira anguillae</name>
    <dbReference type="NCBI Taxonomy" id="2864201"/>
    <lineage>
        <taxon>Bacteria</taxon>
        <taxon>Pseudomonadati</taxon>
        <taxon>Bacteroidota</taxon>
        <taxon>Saprospiria</taxon>
        <taxon>Saprospirales</taxon>
        <taxon>Saprospiraceae</taxon>
        <taxon>Aureispira</taxon>
    </lineage>
</organism>
<keyword evidence="8" id="KW-1185">Reference proteome</keyword>
<keyword evidence="2" id="KW-0560">Oxidoreductase</keyword>
<dbReference type="Gene3D" id="1.10.1040.10">
    <property type="entry name" value="N-(1-d-carboxylethyl)-l-norvaline Dehydrogenase, domain 2"/>
    <property type="match status" value="1"/>
</dbReference>
<proteinExistence type="inferred from homology"/>
<dbReference type="InterPro" id="IPR006176">
    <property type="entry name" value="3-OHacyl-CoA_DH_NAD-bd"/>
</dbReference>
<feature type="binding site" evidence="4">
    <location>
        <position position="118"/>
    </location>
    <ligand>
        <name>NAD(+)</name>
        <dbReference type="ChEBI" id="CHEBI:57540"/>
    </ligand>
</feature>
<evidence type="ECO:0000313" key="8">
    <source>
        <dbReference type="Proteomes" id="UP001060919"/>
    </source>
</evidence>
<comment type="similarity">
    <text evidence="1">Belongs to the 3-hydroxyacyl-CoA dehydrogenase family.</text>
</comment>
<dbReference type="GO" id="GO:0006631">
    <property type="term" value="P:fatty acid metabolic process"/>
    <property type="evidence" value="ECO:0007669"/>
    <property type="project" value="InterPro"/>
</dbReference>
<feature type="binding site" evidence="4">
    <location>
        <begin position="8"/>
        <end position="13"/>
    </location>
    <ligand>
        <name>NAD(+)</name>
        <dbReference type="ChEBI" id="CHEBI:57540"/>
    </ligand>
</feature>
<dbReference type="SUPFAM" id="SSF48179">
    <property type="entry name" value="6-phosphogluconate dehydrogenase C-terminal domain-like"/>
    <property type="match status" value="1"/>
</dbReference>
<dbReference type="GO" id="GO:0016616">
    <property type="term" value="F:oxidoreductase activity, acting on the CH-OH group of donors, NAD or NADP as acceptor"/>
    <property type="evidence" value="ECO:0007669"/>
    <property type="project" value="InterPro"/>
</dbReference>
<dbReference type="Gene3D" id="3.40.50.720">
    <property type="entry name" value="NAD(P)-binding Rossmann-like Domain"/>
    <property type="match status" value="1"/>
</dbReference>
<gene>
    <name evidence="7" type="ORF">AsAng_0025670</name>
</gene>
<dbReference type="Proteomes" id="UP001060919">
    <property type="component" value="Chromosome"/>
</dbReference>
<dbReference type="PANTHER" id="PTHR48075:SF5">
    <property type="entry name" value="3-HYDROXYBUTYRYL-COA DEHYDROGENASE"/>
    <property type="match status" value="1"/>
</dbReference>
<dbReference type="PIRSF" id="PIRSF000105">
    <property type="entry name" value="HCDH"/>
    <property type="match status" value="1"/>
</dbReference>
<evidence type="ECO:0000256" key="4">
    <source>
        <dbReference type="PIRSR" id="PIRSR000105-2"/>
    </source>
</evidence>
<evidence type="ECO:0000259" key="5">
    <source>
        <dbReference type="Pfam" id="PF00725"/>
    </source>
</evidence>
<protein>
    <submittedName>
        <fullName evidence="7">3-hydroxybutyryl-CoA dehydrogenase</fullName>
    </submittedName>
</protein>
<evidence type="ECO:0000256" key="2">
    <source>
        <dbReference type="ARBA" id="ARBA00023002"/>
    </source>
</evidence>
<feature type="binding site" evidence="4">
    <location>
        <position position="96"/>
    </location>
    <ligand>
        <name>NAD(+)</name>
        <dbReference type="ChEBI" id="CHEBI:57540"/>
    </ligand>
</feature>
<dbReference type="InterPro" id="IPR013328">
    <property type="entry name" value="6PGD_dom2"/>
</dbReference>
<dbReference type="FunFam" id="3.40.50.720:FF:000009">
    <property type="entry name" value="Fatty oxidation complex, alpha subunit"/>
    <property type="match status" value="1"/>
</dbReference>
<dbReference type="PROSITE" id="PS00067">
    <property type="entry name" value="3HCDH"/>
    <property type="match status" value="1"/>
</dbReference>
<dbReference type="Pfam" id="PF00725">
    <property type="entry name" value="3HCDH"/>
    <property type="match status" value="1"/>
</dbReference>
<evidence type="ECO:0000256" key="3">
    <source>
        <dbReference type="PIRSR" id="PIRSR000105-1"/>
    </source>
</evidence>
<feature type="binding site" evidence="4">
    <location>
        <position position="142"/>
    </location>
    <ligand>
        <name>NAD(+)</name>
        <dbReference type="ChEBI" id="CHEBI:57540"/>
    </ligand>
</feature>
<dbReference type="AlphaFoldDB" id="A0A915YF47"/>
<dbReference type="Pfam" id="PF02737">
    <property type="entry name" value="3HCDH_N"/>
    <property type="match status" value="1"/>
</dbReference>
<feature type="binding site" evidence="4">
    <location>
        <position position="273"/>
    </location>
    <ligand>
        <name>NAD(+)</name>
        <dbReference type="ChEBI" id="CHEBI:57540"/>
    </ligand>
</feature>
<feature type="domain" description="3-hydroxyacyl-CoA dehydrogenase C-terminal" evidence="5">
    <location>
        <begin position="185"/>
        <end position="281"/>
    </location>
</feature>
<feature type="domain" description="3-hydroxyacyl-CoA dehydrogenase NAD binding" evidence="6">
    <location>
        <begin position="4"/>
        <end position="182"/>
    </location>
</feature>
<evidence type="ECO:0000256" key="1">
    <source>
        <dbReference type="ARBA" id="ARBA00009463"/>
    </source>
</evidence>
<dbReference type="KEGG" id="aup:AsAng_0025670"/>
<dbReference type="InterPro" id="IPR036291">
    <property type="entry name" value="NAD(P)-bd_dom_sf"/>
</dbReference>
<feature type="binding site" evidence="4">
    <location>
        <position position="91"/>
    </location>
    <ligand>
        <name>NAD(+)</name>
        <dbReference type="ChEBI" id="CHEBI:57540"/>
    </ligand>
</feature>
<feature type="binding site" evidence="4">
    <location>
        <position position="31"/>
    </location>
    <ligand>
        <name>NAD(+)</name>
        <dbReference type="ChEBI" id="CHEBI:57540"/>
    </ligand>
</feature>
<accession>A0A915YF47</accession>
<feature type="site" description="Important for catalytic activity" evidence="3">
    <location>
        <position position="139"/>
    </location>
</feature>